<keyword evidence="10" id="KW-1185">Reference proteome</keyword>
<reference evidence="10" key="1">
    <citation type="submission" date="2011-08" db="EMBL/GenBank/DDBJ databases">
        <title>The complete genome of Muricauda ruestringensis DSM 13258.</title>
        <authorList>
            <person name="Lucas S."/>
            <person name="Han J."/>
            <person name="Lapidus A."/>
            <person name="Bruce D."/>
            <person name="Goodwin L."/>
            <person name="Pitluck S."/>
            <person name="Peters L."/>
            <person name="Kyrpides N."/>
            <person name="Mavromatis K."/>
            <person name="Ivanova N."/>
            <person name="Ovchinnikova G."/>
            <person name="Teshima H."/>
            <person name="Detter J.C."/>
            <person name="Tapia R."/>
            <person name="Han C."/>
            <person name="Land M."/>
            <person name="Hauser L."/>
            <person name="Markowitz V."/>
            <person name="Cheng J.-F."/>
            <person name="Hugenholtz P."/>
            <person name="Woyke T."/>
            <person name="Wu D."/>
            <person name="Spring S."/>
            <person name="Schroeder M."/>
            <person name="Brambilla E."/>
            <person name="Klenk H.-P."/>
            <person name="Eisen J.A."/>
        </authorList>
    </citation>
    <scope>NUCLEOTIDE SEQUENCE [LARGE SCALE GENOMIC DNA]</scope>
    <source>
        <strain evidence="10">DSM 13258 / LMG 19739 / B1</strain>
    </source>
</reference>
<dbReference type="NCBIfam" id="NF004790">
    <property type="entry name" value="PRK06136.1"/>
    <property type="match status" value="1"/>
</dbReference>
<evidence type="ECO:0000313" key="10">
    <source>
        <dbReference type="Proteomes" id="UP000008908"/>
    </source>
</evidence>
<dbReference type="InterPro" id="IPR014776">
    <property type="entry name" value="4pyrrole_Mease_sub2"/>
</dbReference>
<dbReference type="InterPro" id="IPR006366">
    <property type="entry name" value="CobA/CysG_C"/>
</dbReference>
<proteinExistence type="inferred from homology"/>
<dbReference type="AlphaFoldDB" id="G2PIF0"/>
<feature type="domain" description="Tetrapyrrole methylase" evidence="8">
    <location>
        <begin position="9"/>
        <end position="217"/>
    </location>
</feature>
<dbReference type="SUPFAM" id="SSF53790">
    <property type="entry name" value="Tetrapyrrole methylase"/>
    <property type="match status" value="1"/>
</dbReference>
<evidence type="ECO:0000256" key="5">
    <source>
        <dbReference type="ARBA" id="ARBA00022691"/>
    </source>
</evidence>
<dbReference type="Pfam" id="PF00590">
    <property type="entry name" value="TP_methylase"/>
    <property type="match status" value="1"/>
</dbReference>
<dbReference type="InterPro" id="IPR035996">
    <property type="entry name" value="4pyrrol_Methylase_sf"/>
</dbReference>
<evidence type="ECO:0000256" key="4">
    <source>
        <dbReference type="ARBA" id="ARBA00022679"/>
    </source>
</evidence>
<dbReference type="EC" id="2.1.1.107" evidence="2"/>
<dbReference type="STRING" id="886377.Murru_2740"/>
<reference evidence="9 10" key="2">
    <citation type="journal article" date="2012" name="Stand. Genomic Sci.">
        <title>Complete genome sequence of the facultatively anaerobic, appendaged bacterium Muricauda ruestringensis type strain (B1(T)).</title>
        <authorList>
            <person name="Huntemann M."/>
            <person name="Teshima H."/>
            <person name="Lapidus A."/>
            <person name="Nolan M."/>
            <person name="Lucas S."/>
            <person name="Hammon N."/>
            <person name="Deshpande S."/>
            <person name="Cheng J.F."/>
            <person name="Tapia R."/>
            <person name="Goodwin L.A."/>
            <person name="Pitluck S."/>
            <person name="Liolios K."/>
            <person name="Pagani I."/>
            <person name="Ivanova N."/>
            <person name="Mavromatis K."/>
            <person name="Mikhailova N."/>
            <person name="Pati A."/>
            <person name="Chen A."/>
            <person name="Palaniappan K."/>
            <person name="Land M."/>
            <person name="Hauser L."/>
            <person name="Pan C."/>
            <person name="Brambilla E.M."/>
            <person name="Rohde M."/>
            <person name="Spring S."/>
            <person name="Goker M."/>
            <person name="Detter J.C."/>
            <person name="Bristow J."/>
            <person name="Eisen J.A."/>
            <person name="Markowitz V."/>
            <person name="Hugenholtz P."/>
            <person name="Kyrpides N.C."/>
            <person name="Klenk H.P."/>
            <person name="Woyke T."/>
        </authorList>
    </citation>
    <scope>NUCLEOTIDE SEQUENCE [LARGE SCALE GENOMIC DNA]</scope>
    <source>
        <strain evidence="10">DSM 13258 / LMG 19739 / B1</strain>
    </source>
</reference>
<evidence type="ECO:0000256" key="3">
    <source>
        <dbReference type="ARBA" id="ARBA00022603"/>
    </source>
</evidence>
<dbReference type="GO" id="GO:0019354">
    <property type="term" value="P:siroheme biosynthetic process"/>
    <property type="evidence" value="ECO:0007669"/>
    <property type="project" value="InterPro"/>
</dbReference>
<dbReference type="InterPro" id="IPR003043">
    <property type="entry name" value="Uropor_MeTrfase_CS"/>
</dbReference>
<dbReference type="PROSITE" id="PS00839">
    <property type="entry name" value="SUMT_1"/>
    <property type="match status" value="1"/>
</dbReference>
<evidence type="ECO:0000256" key="1">
    <source>
        <dbReference type="ARBA" id="ARBA00005879"/>
    </source>
</evidence>
<keyword evidence="4 9" id="KW-0808">Transferase</keyword>
<dbReference type="eggNOG" id="COG0007">
    <property type="taxonomic scope" value="Bacteria"/>
</dbReference>
<dbReference type="NCBIfam" id="TIGR01469">
    <property type="entry name" value="cobA_cysG_Cterm"/>
    <property type="match status" value="1"/>
</dbReference>
<keyword evidence="6" id="KW-0627">Porphyrin biosynthesis</keyword>
<evidence type="ECO:0000313" key="9">
    <source>
        <dbReference type="EMBL" id="AEM71768.1"/>
    </source>
</evidence>
<accession>G2PIF0</accession>
<sequence length="258" mass="27521">MQQYMNKAKVTLVGAGPGASDLITLRGLRVLRQADVILYDALVDTSLLNELDDGVPKIYVGKRCSKHSLAQVDTNRLIVESALRYGHAVRLKGGDPFVFGRGAEELEYVESFGIPVEVVPGVSSAIAVPASQGIPLTKRGVSNSFWVVTATTEQGGFSKDFQFAAQSSATLVILMGMRKLGIISAALRQHRGGNTPVAIIQNGTLTSETCSTGVLSDAEALLAHVDTSQPGIIIIGNVVTEHPAFFEETIQRAINMEL</sequence>
<dbReference type="GO" id="GO:0032259">
    <property type="term" value="P:methylation"/>
    <property type="evidence" value="ECO:0007669"/>
    <property type="project" value="UniProtKB-KW"/>
</dbReference>
<gene>
    <name evidence="9" type="ordered locus">Murru_2740</name>
</gene>
<comment type="pathway">
    <text evidence="7">Porphyrin-containing compound metabolism; siroheme biosynthesis; precorrin-2 from uroporphyrinogen III: step 1/1.</text>
</comment>
<dbReference type="HOGENOM" id="CLU_011276_7_0_10"/>
<dbReference type="OrthoDB" id="9815856at2"/>
<protein>
    <recommendedName>
        <fullName evidence="2">uroporphyrinogen-III C-methyltransferase</fullName>
        <ecNumber evidence="2">2.1.1.107</ecNumber>
    </recommendedName>
</protein>
<dbReference type="Gene3D" id="3.40.1010.10">
    <property type="entry name" value="Cobalt-precorrin-4 Transmethylase, Domain 1"/>
    <property type="match status" value="1"/>
</dbReference>
<dbReference type="InterPro" id="IPR014777">
    <property type="entry name" value="4pyrrole_Mease_sub1"/>
</dbReference>
<organism evidence="9 10">
    <name type="scientific">Allomuricauda ruestringensis (strain DSM 13258 / CIP 107369 / LMG 19739 / B1)</name>
    <name type="common">Muricauda ruestringensis</name>
    <dbReference type="NCBI Taxonomy" id="886377"/>
    <lineage>
        <taxon>Bacteria</taxon>
        <taxon>Pseudomonadati</taxon>
        <taxon>Bacteroidota</taxon>
        <taxon>Flavobacteriia</taxon>
        <taxon>Flavobacteriales</taxon>
        <taxon>Flavobacteriaceae</taxon>
        <taxon>Flagellimonas</taxon>
    </lineage>
</organism>
<name>G2PIF0_ALLRU</name>
<evidence type="ECO:0000259" key="8">
    <source>
        <dbReference type="Pfam" id="PF00590"/>
    </source>
</evidence>
<dbReference type="GO" id="GO:0004851">
    <property type="term" value="F:uroporphyrin-III C-methyltransferase activity"/>
    <property type="evidence" value="ECO:0007669"/>
    <property type="project" value="UniProtKB-EC"/>
</dbReference>
<dbReference type="InterPro" id="IPR000878">
    <property type="entry name" value="4pyrrol_Mease"/>
</dbReference>
<dbReference type="CDD" id="cd11642">
    <property type="entry name" value="SUMT"/>
    <property type="match status" value="1"/>
</dbReference>
<dbReference type="FunFam" id="3.40.1010.10:FF:000001">
    <property type="entry name" value="Siroheme synthase"/>
    <property type="match status" value="1"/>
</dbReference>
<evidence type="ECO:0000256" key="6">
    <source>
        <dbReference type="ARBA" id="ARBA00023244"/>
    </source>
</evidence>
<dbReference type="EMBL" id="CP002999">
    <property type="protein sequence ID" value="AEM71768.1"/>
    <property type="molecule type" value="Genomic_DNA"/>
</dbReference>
<keyword evidence="3 9" id="KW-0489">Methyltransferase</keyword>
<dbReference type="KEGG" id="mrs:Murru_2740"/>
<dbReference type="PANTHER" id="PTHR45790:SF3">
    <property type="entry name" value="S-ADENOSYL-L-METHIONINE-DEPENDENT UROPORPHYRINOGEN III METHYLTRANSFERASE, CHLOROPLASTIC"/>
    <property type="match status" value="1"/>
</dbReference>
<dbReference type="Proteomes" id="UP000008908">
    <property type="component" value="Chromosome"/>
</dbReference>
<dbReference type="PANTHER" id="PTHR45790">
    <property type="entry name" value="SIROHEME SYNTHASE-RELATED"/>
    <property type="match status" value="1"/>
</dbReference>
<comment type="similarity">
    <text evidence="1">Belongs to the precorrin methyltransferase family.</text>
</comment>
<dbReference type="InterPro" id="IPR050161">
    <property type="entry name" value="Siro_Cobalamin_biosynth"/>
</dbReference>
<dbReference type="Gene3D" id="3.30.950.10">
    <property type="entry name" value="Methyltransferase, Cobalt-precorrin-4 Transmethylase, Domain 2"/>
    <property type="match status" value="1"/>
</dbReference>
<evidence type="ECO:0000256" key="7">
    <source>
        <dbReference type="ARBA" id="ARBA00025705"/>
    </source>
</evidence>
<evidence type="ECO:0000256" key="2">
    <source>
        <dbReference type="ARBA" id="ARBA00012162"/>
    </source>
</evidence>
<keyword evidence="5" id="KW-0949">S-adenosyl-L-methionine</keyword>